<comment type="caution">
    <text evidence="7">The sequence shown here is derived from an EMBL/GenBank/DDBJ whole genome shotgun (WGS) entry which is preliminary data.</text>
</comment>
<feature type="transmembrane region" description="Helical" evidence="6">
    <location>
        <begin position="538"/>
        <end position="557"/>
    </location>
</feature>
<reference evidence="7" key="1">
    <citation type="journal article" date="2023" name="Mol. Phylogenet. Evol.">
        <title>Genome-scale phylogeny and comparative genomics of the fungal order Sordariales.</title>
        <authorList>
            <person name="Hensen N."/>
            <person name="Bonometti L."/>
            <person name="Westerberg I."/>
            <person name="Brannstrom I.O."/>
            <person name="Guillou S."/>
            <person name="Cros-Aarteil S."/>
            <person name="Calhoun S."/>
            <person name="Haridas S."/>
            <person name="Kuo A."/>
            <person name="Mondo S."/>
            <person name="Pangilinan J."/>
            <person name="Riley R."/>
            <person name="LaButti K."/>
            <person name="Andreopoulos B."/>
            <person name="Lipzen A."/>
            <person name="Chen C."/>
            <person name="Yan M."/>
            <person name="Daum C."/>
            <person name="Ng V."/>
            <person name="Clum A."/>
            <person name="Steindorff A."/>
            <person name="Ohm R.A."/>
            <person name="Martin F."/>
            <person name="Silar P."/>
            <person name="Natvig D.O."/>
            <person name="Lalanne C."/>
            <person name="Gautier V."/>
            <person name="Ament-Velasquez S.L."/>
            <person name="Kruys A."/>
            <person name="Hutchinson M.I."/>
            <person name="Powell A.J."/>
            <person name="Barry K."/>
            <person name="Miller A.N."/>
            <person name="Grigoriev I.V."/>
            <person name="Debuchy R."/>
            <person name="Gladieux P."/>
            <person name="Hiltunen Thoren M."/>
            <person name="Johannesson H."/>
        </authorList>
    </citation>
    <scope>NUCLEOTIDE SEQUENCE</scope>
    <source>
        <strain evidence="7">PSN309</strain>
    </source>
</reference>
<dbReference type="InterPro" id="IPR011701">
    <property type="entry name" value="MFS"/>
</dbReference>
<reference evidence="7" key="2">
    <citation type="submission" date="2023-05" db="EMBL/GenBank/DDBJ databases">
        <authorList>
            <consortium name="Lawrence Berkeley National Laboratory"/>
            <person name="Steindorff A."/>
            <person name="Hensen N."/>
            <person name="Bonometti L."/>
            <person name="Westerberg I."/>
            <person name="Brannstrom I.O."/>
            <person name="Guillou S."/>
            <person name="Cros-Aarteil S."/>
            <person name="Calhoun S."/>
            <person name="Haridas S."/>
            <person name="Kuo A."/>
            <person name="Mondo S."/>
            <person name="Pangilinan J."/>
            <person name="Riley R."/>
            <person name="Labutti K."/>
            <person name="Andreopoulos B."/>
            <person name="Lipzen A."/>
            <person name="Chen C."/>
            <person name="Yanf M."/>
            <person name="Daum C."/>
            <person name="Ng V."/>
            <person name="Clum A."/>
            <person name="Ohm R."/>
            <person name="Martin F."/>
            <person name="Silar P."/>
            <person name="Natvig D."/>
            <person name="Lalanne C."/>
            <person name="Gautier V."/>
            <person name="Ament-Velasquez S.L."/>
            <person name="Kruys A."/>
            <person name="Hutchinson M.I."/>
            <person name="Powell A.J."/>
            <person name="Barry K."/>
            <person name="Miller A.N."/>
            <person name="Grigoriev I.V."/>
            <person name="Debuchy R."/>
            <person name="Gladieux P."/>
            <person name="Thoren M.H."/>
            <person name="Johannesson H."/>
        </authorList>
    </citation>
    <scope>NUCLEOTIDE SEQUENCE</scope>
    <source>
        <strain evidence="7">PSN309</strain>
    </source>
</reference>
<keyword evidence="4 6" id="KW-0472">Membrane</keyword>
<dbReference type="SUPFAM" id="SSF103473">
    <property type="entry name" value="MFS general substrate transporter"/>
    <property type="match status" value="1"/>
</dbReference>
<evidence type="ECO:0000256" key="6">
    <source>
        <dbReference type="SAM" id="Phobius"/>
    </source>
</evidence>
<keyword evidence="8" id="KW-1185">Reference proteome</keyword>
<feature type="transmembrane region" description="Helical" evidence="6">
    <location>
        <begin position="41"/>
        <end position="65"/>
    </location>
</feature>
<evidence type="ECO:0000313" key="7">
    <source>
        <dbReference type="EMBL" id="KAK4182892.1"/>
    </source>
</evidence>
<organism evidence="7 8">
    <name type="scientific">Podospora australis</name>
    <dbReference type="NCBI Taxonomy" id="1536484"/>
    <lineage>
        <taxon>Eukaryota</taxon>
        <taxon>Fungi</taxon>
        <taxon>Dikarya</taxon>
        <taxon>Ascomycota</taxon>
        <taxon>Pezizomycotina</taxon>
        <taxon>Sordariomycetes</taxon>
        <taxon>Sordariomycetidae</taxon>
        <taxon>Sordariales</taxon>
        <taxon>Podosporaceae</taxon>
        <taxon>Podospora</taxon>
    </lineage>
</organism>
<accession>A0AAN6WM89</accession>
<protein>
    <submittedName>
        <fullName evidence="7">Major facilitator superfamily domain-containing protein</fullName>
    </submittedName>
</protein>
<name>A0AAN6WM89_9PEZI</name>
<sequence length="559" mass="60986">MTTDFHHSFMTAAAFQLVYGKLYINFPIKNVYLTSVLIFELNSLLCGSACINAGFIIILAASVPLEKRPIYVSSYSCVYALAALIAPLLGGVFTVSKATWRLCFYINLPIGALAVIAMILFFRPPGKSPTPQRKIARELIREMDVYSTTLLILGVVDLFIALQLGDTRLPWSHYAVLIPLISGIFVLTLALFWGFWNEKRGFIPRRIALQRSLPIWFQAIQGQTPVESGTYILPTTLNNVLFSVLSGVGVAKFGYYTPFMIIGGALLLAGSILATQWSVASPAAQWVGVQIVISMGSGLGLQQAHTAAQTVLSSEDIPTGAVLLIFVHIMDGAIWLPVAQDVLASRLVRGLTEKVPGIDTKAILNGGATSVRGMLSGEGLVKAIEVYNGALTRAFFVAVGLAAGAFISSWGMEWKLRSSFTLTKLGSRKVDYLPFNMTPPTLRRRETFPPGHSSDMAGDIPESSSPATPATTADDLGKRPTDGEDVPELLSEKEIIEKILTRGPISNERLEELAAASIEFKRQAMERKRQEQWIHPEVAFVAGIAIVLFFYGILNIMRL</sequence>
<feature type="transmembrane region" description="Helical" evidence="6">
    <location>
        <begin position="390"/>
        <end position="410"/>
    </location>
</feature>
<dbReference type="EMBL" id="MU864599">
    <property type="protein sequence ID" value="KAK4182892.1"/>
    <property type="molecule type" value="Genomic_DNA"/>
</dbReference>
<feature type="transmembrane region" description="Helical" evidence="6">
    <location>
        <begin position="102"/>
        <end position="122"/>
    </location>
</feature>
<feature type="region of interest" description="Disordered" evidence="5">
    <location>
        <begin position="441"/>
        <end position="487"/>
    </location>
</feature>
<feature type="compositionally biased region" description="Polar residues" evidence="5">
    <location>
        <begin position="462"/>
        <end position="471"/>
    </location>
</feature>
<feature type="transmembrane region" description="Helical" evidence="6">
    <location>
        <begin position="77"/>
        <end position="96"/>
    </location>
</feature>
<proteinExistence type="predicted"/>
<keyword evidence="3 6" id="KW-1133">Transmembrane helix</keyword>
<evidence type="ECO:0000313" key="8">
    <source>
        <dbReference type="Proteomes" id="UP001302126"/>
    </source>
</evidence>
<dbReference type="Proteomes" id="UP001302126">
    <property type="component" value="Unassembled WGS sequence"/>
</dbReference>
<evidence type="ECO:0000256" key="3">
    <source>
        <dbReference type="ARBA" id="ARBA00022989"/>
    </source>
</evidence>
<keyword evidence="2 6" id="KW-0812">Transmembrane</keyword>
<dbReference type="AlphaFoldDB" id="A0AAN6WM89"/>
<evidence type="ECO:0000256" key="5">
    <source>
        <dbReference type="SAM" id="MobiDB-lite"/>
    </source>
</evidence>
<dbReference type="PANTHER" id="PTHR23501:SF198">
    <property type="entry name" value="AZOLE RESISTANCE PROTEIN 1-RELATED"/>
    <property type="match status" value="1"/>
</dbReference>
<evidence type="ECO:0000256" key="2">
    <source>
        <dbReference type="ARBA" id="ARBA00022692"/>
    </source>
</evidence>
<dbReference type="PANTHER" id="PTHR23501">
    <property type="entry name" value="MAJOR FACILITATOR SUPERFAMILY"/>
    <property type="match status" value="1"/>
</dbReference>
<dbReference type="Pfam" id="PF07690">
    <property type="entry name" value="MFS_1"/>
    <property type="match status" value="1"/>
</dbReference>
<dbReference type="GO" id="GO:0022857">
    <property type="term" value="F:transmembrane transporter activity"/>
    <property type="evidence" value="ECO:0007669"/>
    <property type="project" value="InterPro"/>
</dbReference>
<dbReference type="Gene3D" id="1.20.1250.20">
    <property type="entry name" value="MFS general substrate transporter like domains"/>
    <property type="match status" value="1"/>
</dbReference>
<dbReference type="InterPro" id="IPR036259">
    <property type="entry name" value="MFS_trans_sf"/>
</dbReference>
<evidence type="ECO:0000256" key="1">
    <source>
        <dbReference type="ARBA" id="ARBA00004141"/>
    </source>
</evidence>
<gene>
    <name evidence="7" type="ORF">QBC35DRAFT_467739</name>
</gene>
<feature type="transmembrane region" description="Helical" evidence="6">
    <location>
        <begin position="174"/>
        <end position="196"/>
    </location>
</feature>
<feature type="transmembrane region" description="Helical" evidence="6">
    <location>
        <begin position="321"/>
        <end position="338"/>
    </location>
</feature>
<comment type="subcellular location">
    <subcellularLocation>
        <location evidence="1">Membrane</location>
        <topology evidence="1">Multi-pass membrane protein</topology>
    </subcellularLocation>
</comment>
<evidence type="ECO:0000256" key="4">
    <source>
        <dbReference type="ARBA" id="ARBA00023136"/>
    </source>
</evidence>
<feature type="transmembrane region" description="Helical" evidence="6">
    <location>
        <begin position="253"/>
        <end position="277"/>
    </location>
</feature>
<feature type="transmembrane region" description="Helical" evidence="6">
    <location>
        <begin position="143"/>
        <end position="162"/>
    </location>
</feature>
<dbReference type="GO" id="GO:0005886">
    <property type="term" value="C:plasma membrane"/>
    <property type="evidence" value="ECO:0007669"/>
    <property type="project" value="TreeGrafter"/>
</dbReference>